<reference evidence="1" key="1">
    <citation type="submission" date="2020-11" db="EMBL/GenBank/DDBJ databases">
        <title>Carbohydrate-dependent, anaerobic sulfur respiration: A novel catabolism in halophilic archaea.</title>
        <authorList>
            <person name="Sorokin D.Y."/>
            <person name="Messina E."/>
            <person name="Smedile F."/>
            <person name="La Cono V."/>
            <person name="Hallsworth J.E."/>
            <person name="Yakimov M.M."/>
        </authorList>
    </citation>
    <scope>NUCLEOTIDE SEQUENCE</scope>
    <source>
        <strain evidence="1">AArc-S</strain>
    </source>
</reference>
<dbReference type="RefSeq" id="WP_238479747.1">
    <property type="nucleotide sequence ID" value="NZ_CP064786.1"/>
</dbReference>
<proteinExistence type="predicted"/>
<sequence length="201" mass="22422">MQLGRGDGVPDSTTFSQELAELKQNGCNLLLVGDGSVHSSVCRHLLGDDRRRLFVFTEGKRVCACDPETLDGGDGRTVRVDDEERSLTEIGSEVVTEIDLLASRVDGLSPGELRLCFDSLGPLFVEHDPEQLFRLLHLVSASVRRSDGIGHYHLRVDRKSDHVNLIEPLFDVLVEVRRNDGIAEQRWHLLGKDVSSDWLPL</sequence>
<dbReference type="AlphaFoldDB" id="A0A897MQ99"/>
<evidence type="ECO:0000313" key="2">
    <source>
        <dbReference type="Proteomes" id="UP000663586"/>
    </source>
</evidence>
<dbReference type="InterPro" id="IPR055927">
    <property type="entry name" value="DUF7504"/>
</dbReference>
<protein>
    <submittedName>
        <fullName evidence="1">KaiC-like protein ATPase</fullName>
    </submittedName>
</protein>
<gene>
    <name evidence="1" type="ORF">AArcS_1387</name>
</gene>
<evidence type="ECO:0000313" key="1">
    <source>
        <dbReference type="EMBL" id="QSG02602.1"/>
    </source>
</evidence>
<organism evidence="1 2">
    <name type="scientific">Natranaeroarchaeum sulfidigenes</name>
    <dbReference type="NCBI Taxonomy" id="2784880"/>
    <lineage>
        <taxon>Archaea</taxon>
        <taxon>Methanobacteriati</taxon>
        <taxon>Methanobacteriota</taxon>
        <taxon>Stenosarchaea group</taxon>
        <taxon>Halobacteria</taxon>
        <taxon>Halobacteriales</taxon>
        <taxon>Natronoarchaeaceae</taxon>
        <taxon>Natranaeroarchaeum</taxon>
    </lineage>
</organism>
<dbReference type="Pfam" id="PF24336">
    <property type="entry name" value="DUF7504"/>
    <property type="match status" value="1"/>
</dbReference>
<dbReference type="EMBL" id="CP064786">
    <property type="protein sequence ID" value="QSG02602.1"/>
    <property type="molecule type" value="Genomic_DNA"/>
</dbReference>
<dbReference type="GeneID" id="70684770"/>
<dbReference type="KEGG" id="hara:AArcS_1387"/>
<accession>A0A897MQ99</accession>
<dbReference type="Proteomes" id="UP000663586">
    <property type="component" value="Chromosome"/>
</dbReference>
<keyword evidence="2" id="KW-1185">Reference proteome</keyword>
<name>A0A897MQ99_9EURY</name>